<dbReference type="Proteomes" id="UP001595850">
    <property type="component" value="Unassembled WGS sequence"/>
</dbReference>
<accession>A0ABV8I8P6</accession>
<dbReference type="InterPro" id="IPR001845">
    <property type="entry name" value="HTH_ArsR_DNA-bd_dom"/>
</dbReference>
<dbReference type="InterPro" id="IPR011991">
    <property type="entry name" value="ArsR-like_HTH"/>
</dbReference>
<comment type="caution">
    <text evidence="2">The sequence shown here is derived from an EMBL/GenBank/DDBJ whole genome shotgun (WGS) entry which is preliminary data.</text>
</comment>
<dbReference type="SMART" id="SM00418">
    <property type="entry name" value="HTH_ARSR"/>
    <property type="match status" value="1"/>
</dbReference>
<organism evidence="2 3">
    <name type="scientific">Planomonospora corallina</name>
    <dbReference type="NCBI Taxonomy" id="1806052"/>
    <lineage>
        <taxon>Bacteria</taxon>
        <taxon>Bacillati</taxon>
        <taxon>Actinomycetota</taxon>
        <taxon>Actinomycetes</taxon>
        <taxon>Streptosporangiales</taxon>
        <taxon>Streptosporangiaceae</taxon>
        <taxon>Planomonospora</taxon>
    </lineage>
</organism>
<gene>
    <name evidence="2" type="ORF">ACFOWE_19960</name>
</gene>
<feature type="domain" description="HTH arsR-type" evidence="1">
    <location>
        <begin position="11"/>
        <end position="88"/>
    </location>
</feature>
<proteinExistence type="predicted"/>
<protein>
    <submittedName>
        <fullName evidence="2">Helix-turn-helix domain-containing protein</fullName>
    </submittedName>
</protein>
<evidence type="ECO:0000259" key="1">
    <source>
        <dbReference type="SMART" id="SM00418"/>
    </source>
</evidence>
<dbReference type="SUPFAM" id="SSF46785">
    <property type="entry name" value="Winged helix' DNA-binding domain"/>
    <property type="match status" value="1"/>
</dbReference>
<sequence length="180" mass="19698">MKIAKTTSVDLLLHPVRLRIVQALLGDRRMTTAALAAELSDVSTATLYRHVAALTDAGVLEVTGEQRVRGAVERTYALRLAAAQITEEDLAAMTTEDHRQAFMAFVAGLMADFDRYLEGGDVDLRRDGVGYRQTALWLSDAEFAAFAADLRAVFETWAANGPGEGRTRRRITNILMPSAT</sequence>
<dbReference type="CDD" id="cd00090">
    <property type="entry name" value="HTH_ARSR"/>
    <property type="match status" value="1"/>
</dbReference>
<evidence type="ECO:0000313" key="3">
    <source>
        <dbReference type="Proteomes" id="UP001595850"/>
    </source>
</evidence>
<dbReference type="Pfam" id="PF12840">
    <property type="entry name" value="HTH_20"/>
    <property type="match status" value="1"/>
</dbReference>
<dbReference type="Gene3D" id="6.10.140.2180">
    <property type="match status" value="1"/>
</dbReference>
<dbReference type="InterPro" id="IPR036388">
    <property type="entry name" value="WH-like_DNA-bd_sf"/>
</dbReference>
<evidence type="ECO:0000313" key="2">
    <source>
        <dbReference type="EMBL" id="MFC4060584.1"/>
    </source>
</evidence>
<dbReference type="InterPro" id="IPR036390">
    <property type="entry name" value="WH_DNA-bd_sf"/>
</dbReference>
<keyword evidence="3" id="KW-1185">Reference proteome</keyword>
<reference evidence="3" key="1">
    <citation type="journal article" date="2019" name="Int. J. Syst. Evol. Microbiol.">
        <title>The Global Catalogue of Microorganisms (GCM) 10K type strain sequencing project: providing services to taxonomists for standard genome sequencing and annotation.</title>
        <authorList>
            <consortium name="The Broad Institute Genomics Platform"/>
            <consortium name="The Broad Institute Genome Sequencing Center for Infectious Disease"/>
            <person name="Wu L."/>
            <person name="Ma J."/>
        </authorList>
    </citation>
    <scope>NUCLEOTIDE SEQUENCE [LARGE SCALE GENOMIC DNA]</scope>
    <source>
        <strain evidence="3">TBRC 4489</strain>
    </source>
</reference>
<name>A0ABV8I8P6_9ACTN</name>
<dbReference type="RefSeq" id="WP_377289968.1">
    <property type="nucleotide sequence ID" value="NZ_JBHSBM010000023.1"/>
</dbReference>
<dbReference type="EMBL" id="JBHSBM010000023">
    <property type="protein sequence ID" value="MFC4060584.1"/>
    <property type="molecule type" value="Genomic_DNA"/>
</dbReference>
<dbReference type="Gene3D" id="1.10.10.10">
    <property type="entry name" value="Winged helix-like DNA-binding domain superfamily/Winged helix DNA-binding domain"/>
    <property type="match status" value="1"/>
</dbReference>